<dbReference type="OrthoDB" id="10592661at2759"/>
<gene>
    <name evidence="2" type="ORF">OESDEN_17091</name>
</gene>
<accession>A0A0B1SI77</accession>
<protein>
    <submittedName>
        <fullName evidence="2">Uncharacterized protein</fullName>
    </submittedName>
</protein>
<evidence type="ECO:0000313" key="3">
    <source>
        <dbReference type="Proteomes" id="UP000053660"/>
    </source>
</evidence>
<dbReference type="AlphaFoldDB" id="A0A0B1SI77"/>
<sequence length="188" mass="21501">MQEVQASRVILVAMETMDHLDLKDLLDHLDHLETLDETDLGENQDDLPSVLPLFREIQERRVSQDHQDFQATLARAAAQAQTDSQDHKDLQDHPDLKDLLERSDPLDSPDNLDPKENEVSARNIALWTAVFSSRMVQEDNGYSASGVRNPRLLRAALQMSRFVFALVPVSELRSRFHNRLGFEPQLLH</sequence>
<feature type="region of interest" description="Disordered" evidence="1">
    <location>
        <begin position="72"/>
        <end position="92"/>
    </location>
</feature>
<evidence type="ECO:0000313" key="2">
    <source>
        <dbReference type="EMBL" id="KHJ83212.1"/>
    </source>
</evidence>
<name>A0A0B1SI77_OESDE</name>
<proteinExistence type="predicted"/>
<dbReference type="Proteomes" id="UP000053660">
    <property type="component" value="Unassembled WGS sequence"/>
</dbReference>
<reference evidence="2 3" key="1">
    <citation type="submission" date="2014-03" db="EMBL/GenBank/DDBJ databases">
        <title>Draft genome of the hookworm Oesophagostomum dentatum.</title>
        <authorList>
            <person name="Mitreva M."/>
        </authorList>
    </citation>
    <scope>NUCLEOTIDE SEQUENCE [LARGE SCALE GENOMIC DNA]</scope>
    <source>
        <strain evidence="2 3">OD-Hann</strain>
    </source>
</reference>
<feature type="compositionally biased region" description="Low complexity" evidence="1">
    <location>
        <begin position="72"/>
        <end position="83"/>
    </location>
</feature>
<evidence type="ECO:0000256" key="1">
    <source>
        <dbReference type="SAM" id="MobiDB-lite"/>
    </source>
</evidence>
<keyword evidence="3" id="KW-1185">Reference proteome</keyword>
<organism evidence="2 3">
    <name type="scientific">Oesophagostomum dentatum</name>
    <name type="common">Nodular worm</name>
    <dbReference type="NCBI Taxonomy" id="61180"/>
    <lineage>
        <taxon>Eukaryota</taxon>
        <taxon>Metazoa</taxon>
        <taxon>Ecdysozoa</taxon>
        <taxon>Nematoda</taxon>
        <taxon>Chromadorea</taxon>
        <taxon>Rhabditida</taxon>
        <taxon>Rhabditina</taxon>
        <taxon>Rhabditomorpha</taxon>
        <taxon>Strongyloidea</taxon>
        <taxon>Strongylidae</taxon>
        <taxon>Oesophagostomum</taxon>
    </lineage>
</organism>
<dbReference type="EMBL" id="KN574543">
    <property type="protein sequence ID" value="KHJ83212.1"/>
    <property type="molecule type" value="Genomic_DNA"/>
</dbReference>